<dbReference type="GO" id="GO:0039708">
    <property type="term" value="P:nuclear capsid assembly"/>
    <property type="evidence" value="ECO:0007669"/>
    <property type="project" value="UniProtKB-UniRule"/>
</dbReference>
<evidence type="ECO:0000256" key="3">
    <source>
        <dbReference type="ARBA" id="ARBA00022612"/>
    </source>
</evidence>
<evidence type="ECO:0000313" key="15">
    <source>
        <dbReference type="Proteomes" id="UP000136399"/>
    </source>
</evidence>
<dbReference type="GO" id="GO:0003677">
    <property type="term" value="F:DNA binding"/>
    <property type="evidence" value="ECO:0007669"/>
    <property type="project" value="UniProtKB-UniRule"/>
</dbReference>
<feature type="region of interest" description="Disordered" evidence="13">
    <location>
        <begin position="1"/>
        <end position="76"/>
    </location>
</feature>
<name>E7CH32_9ADEN</name>
<dbReference type="GO" id="GO:0019076">
    <property type="term" value="P:viral release from host cell"/>
    <property type="evidence" value="ECO:0007669"/>
    <property type="project" value="UniProtKB-UniRule"/>
</dbReference>
<protein>
    <recommendedName>
        <fullName evidence="12">Packaging protein 1</fullName>
    </recommendedName>
    <alternativeName>
        <fullName evidence="12">Packaging protein IVa2</fullName>
    </alternativeName>
</protein>
<dbReference type="GO" id="GO:0019083">
    <property type="term" value="P:viral transcription"/>
    <property type="evidence" value="ECO:0007669"/>
    <property type="project" value="UniProtKB-UniRule"/>
</dbReference>
<reference evidence="14 15" key="1">
    <citation type="journal article" date="2011" name="Virus Res.">
        <title>Genomic and phylogenetic analyses of murine adenovirus 2.</title>
        <authorList>
            <person name="Hemmi S."/>
            <person name="Vidovszky M.Z."/>
            <person name="Ruminska J."/>
            <person name="Ramelli S."/>
            <person name="Decurtins W."/>
            <person name="Greber U.F."/>
            <person name="Harrach B."/>
        </authorList>
    </citation>
    <scope>NUCLEOTIDE SEQUENCE [LARGE SCALE GENOMIC DNA]</scope>
    <source>
        <strain evidence="14">K87</strain>
    </source>
</reference>
<gene>
    <name evidence="12" type="primary">IVa2</name>
</gene>
<evidence type="ECO:0000256" key="1">
    <source>
        <dbReference type="ARBA" id="ARBA00022553"/>
    </source>
</evidence>
<comment type="induction">
    <text evidence="12">Expressed in the intermediate phase of the viral replicative cycle.</text>
</comment>
<evidence type="ECO:0000256" key="9">
    <source>
        <dbReference type="ARBA" id="ARBA00023159"/>
    </source>
</evidence>
<accession>E7CH32</accession>
<keyword evidence="9 12" id="KW-0010">Activator</keyword>
<dbReference type="HAMAP" id="MF_04057">
    <property type="entry name" value="ADV_PKG1"/>
    <property type="match status" value="1"/>
</dbReference>
<keyword evidence="5 12" id="KW-0067">ATP-binding</keyword>
<evidence type="ECO:0000256" key="8">
    <source>
        <dbReference type="ARBA" id="ARBA00023125"/>
    </source>
</evidence>
<evidence type="ECO:0000313" key="14">
    <source>
        <dbReference type="EMBL" id="ADR77833.1"/>
    </source>
</evidence>
<keyword evidence="1 12" id="KW-0597">Phosphoprotein</keyword>
<dbReference type="Proteomes" id="UP000136399">
    <property type="component" value="Segment"/>
</dbReference>
<feature type="binding site" evidence="12">
    <location>
        <begin position="178"/>
        <end position="185"/>
    </location>
    <ligand>
        <name>ATP</name>
        <dbReference type="ChEBI" id="CHEBI:30616"/>
    </ligand>
</feature>
<feature type="region of interest" description="DNA-binding" evidence="12">
    <location>
        <begin position="447"/>
        <end position="478"/>
    </location>
</feature>
<evidence type="ECO:0000256" key="12">
    <source>
        <dbReference type="HAMAP-Rule" id="MF_04057"/>
    </source>
</evidence>
<evidence type="ECO:0000256" key="4">
    <source>
        <dbReference type="ARBA" id="ARBA00022741"/>
    </source>
</evidence>
<dbReference type="KEGG" id="vg:10100720"/>
<sequence>MEDRGQRHPLLRPRNAADARPAAMEGSHAGPTDAGRTASAGALLQLPAQPEDRRNPAHAKRTRERSPDGSGDAHAADPAHLLLDPVALGHLKEIWPRLETLHRALSQMPYAEGLKPRLFFDSLDEMLSVAGAPLLRYLVDANRSLRRSLNGVAPALLPDGTCRSLNGQMQPVIATVYGPTGCGKSQLLRNIISGGLIQPPPETVFFIAPDVDLVPPQEMTAWKTQVCEGNYRPGPDGTIVPQSGTLMPALRVMSYEEMTQEHNYDVTHPQNAFAQAAARGPICIIMDECMEDLGRHKGVAKFFHAFPSKLHDRYPRCTGYSVFVVLHNMNPRRDQGGNIANLKIQSKLHIISPRMQPAQLNRFVNVYTKSLPPPITLLLKDIFHHHALHNQYDWIIYNTMPEHEALQWMYLHPREGLMPMYLNDQTFLFQTLEHVSRVLKTRQRWRKSYRLKRQRRTLPPTPSLPTPDPPTPEISEMQ</sequence>
<dbReference type="EMBL" id="HM049560">
    <property type="protein sequence ID" value="ADR77833.1"/>
    <property type="molecule type" value="Genomic_DNA"/>
</dbReference>
<evidence type="ECO:0000256" key="13">
    <source>
        <dbReference type="SAM" id="MobiDB-lite"/>
    </source>
</evidence>
<evidence type="ECO:0000256" key="10">
    <source>
        <dbReference type="ARBA" id="ARBA00023163"/>
    </source>
</evidence>
<comment type="similarity">
    <text evidence="12">Belongs to the adenoviridae packaging protein 1 family.</text>
</comment>
<proteinExistence type="evidence at transcript level"/>
<evidence type="ECO:0000256" key="2">
    <source>
        <dbReference type="ARBA" id="ARBA00022562"/>
    </source>
</evidence>
<comment type="subunit">
    <text evidence="12">Homodimer. Part of a genome packaging complex composed of packaging proteins 1, 2 and 3; this complex specifically binds to the packaging sequence on the left end of viral genomic DNA and performs packaging of the viral genome. Interacts with protein 33K.</text>
</comment>
<dbReference type="InterPro" id="IPR003389">
    <property type="entry name" value="Adeno_IVa2"/>
</dbReference>
<feature type="compositionally biased region" description="Pro residues" evidence="13">
    <location>
        <begin position="459"/>
        <end position="472"/>
    </location>
</feature>
<dbReference type="GO" id="GO:0098035">
    <property type="term" value="P:viral DNA genome packaging via site-specific sequence recognition"/>
    <property type="evidence" value="ECO:0007669"/>
    <property type="project" value="UniProtKB-UniRule"/>
</dbReference>
<evidence type="ECO:0000256" key="5">
    <source>
        <dbReference type="ARBA" id="ARBA00022840"/>
    </source>
</evidence>
<evidence type="ECO:0000256" key="7">
    <source>
        <dbReference type="ARBA" id="ARBA00023015"/>
    </source>
</evidence>
<keyword evidence="2 12" id="KW-1048">Host nucleus</keyword>
<dbReference type="InterPro" id="IPR027417">
    <property type="entry name" value="P-loop_NTPase"/>
</dbReference>
<dbReference type="GO" id="GO:0044196">
    <property type="term" value="C:host cell nucleolus"/>
    <property type="evidence" value="ECO:0007669"/>
    <property type="project" value="UniProtKB-SubCell"/>
</dbReference>
<keyword evidence="10 12" id="KW-0804">Transcription</keyword>
<keyword evidence="15" id="KW-1185">Reference proteome</keyword>
<dbReference type="OrthoDB" id="5048at10239"/>
<keyword evidence="3 12" id="KW-1188">Viral release from host cell</keyword>
<keyword evidence="7 12" id="KW-0805">Transcription regulation</keyword>
<keyword evidence="11 12" id="KW-0231">Viral genome packaging</keyword>
<dbReference type="Pfam" id="PF02456">
    <property type="entry name" value="Adeno_IVa2"/>
    <property type="match status" value="1"/>
</dbReference>
<evidence type="ECO:0000256" key="11">
    <source>
        <dbReference type="ARBA" id="ARBA00023219"/>
    </source>
</evidence>
<keyword evidence="6 12" id="KW-0946">Virion</keyword>
<dbReference type="GO" id="GO:0005524">
    <property type="term" value="F:ATP binding"/>
    <property type="evidence" value="ECO:0007669"/>
    <property type="project" value="UniProtKB-UniRule"/>
</dbReference>
<keyword evidence="4 12" id="KW-0547">Nucleotide-binding</keyword>
<dbReference type="GO" id="GO:0044095">
    <property type="term" value="C:host cell nucleoplasm"/>
    <property type="evidence" value="ECO:0007669"/>
    <property type="project" value="UniProtKB-SubCell"/>
</dbReference>
<evidence type="ECO:0000256" key="6">
    <source>
        <dbReference type="ARBA" id="ARBA00022844"/>
    </source>
</evidence>
<comment type="subcellular location">
    <subcellularLocation>
        <location evidence="12">Virion</location>
    </subcellularLocation>
    <subcellularLocation>
        <location evidence="12">Host nucleus</location>
        <location evidence="12">Host nucleoplasm</location>
    </subcellularLocation>
    <subcellularLocation>
        <location evidence="12">Host nucleus</location>
        <location evidence="12">Host nucleolus</location>
    </subcellularLocation>
    <text evidence="12">Located at a unique vertex of the capsid. Present in about 6-8 copies per virion.</text>
</comment>
<dbReference type="GO" id="GO:0006351">
    <property type="term" value="P:DNA-templated transcription"/>
    <property type="evidence" value="ECO:0007669"/>
    <property type="project" value="UniProtKB-UniRule"/>
</dbReference>
<dbReference type="GO" id="GO:0044423">
    <property type="term" value="C:virion component"/>
    <property type="evidence" value="ECO:0007669"/>
    <property type="project" value="UniProtKB-UniRule"/>
</dbReference>
<comment type="function">
    <text evidence="12">Component of the packaging machinery which encapsidates the viral DNA into preformed capsids and transcriptional activator of the viral major late promoter (MLP). Binds, along with packaging proteins 2 and 3, to the specific packaging sequence on the left end of viral genomic DNA and displays ATPase activity thereby providing the power stroke of the packaging machinery. The activity of packaging protein IVa2 is stimulated by protein 33K which acts as a terminase. May be the protein that pumps DNA into the capsid powered by ATP hydrolysis. Specifically binds to the 5'-CG-3' nucleotides of the repeats making up the packaging sequence. Component of the DEF-A and DEF-B transcription factors that bind downstream elements of the major late promoter (MLP), and stimulate transcription from the MLP after initiation of viral DNA replication. DEF-A is a heterodimer packaging proteins 1 and 2 and DEF-B is a homodimer of packaging protein 1.</text>
</comment>
<feature type="compositionally biased region" description="Low complexity" evidence="13">
    <location>
        <begin position="12"/>
        <end position="23"/>
    </location>
</feature>
<feature type="region of interest" description="Disordered" evidence="13">
    <location>
        <begin position="450"/>
        <end position="478"/>
    </location>
</feature>
<dbReference type="GO" id="GO:0006355">
    <property type="term" value="P:regulation of DNA-templated transcription"/>
    <property type="evidence" value="ECO:0007669"/>
    <property type="project" value="UniProtKB-UniRule"/>
</dbReference>
<organism evidence="14 15">
    <name type="scientific">Murine adenovirus 2</name>
    <dbReference type="NCBI Taxonomy" id="931972"/>
    <lineage>
        <taxon>Viruses</taxon>
        <taxon>Varidnaviria</taxon>
        <taxon>Bamfordvirae</taxon>
        <taxon>Preplasmiviricota</taxon>
        <taxon>Polisuviricotina</taxon>
        <taxon>Pharingeaviricetes</taxon>
        <taxon>Rowavirales</taxon>
        <taxon>Adenoviridae</taxon>
        <taxon>Mastadenovirus</taxon>
        <taxon>Mastadenovirus muris</taxon>
        <taxon>Murine mastadenovirus B</taxon>
    </lineage>
</organism>
<dbReference type="RefSeq" id="YP_004123737.1">
    <property type="nucleotide sequence ID" value="NC_014899.1"/>
</dbReference>
<dbReference type="SUPFAM" id="SSF52540">
    <property type="entry name" value="P-loop containing nucleoside triphosphate hydrolases"/>
    <property type="match status" value="1"/>
</dbReference>
<keyword evidence="8 12" id="KW-0238">DNA-binding</keyword>